<dbReference type="EMBL" id="CP050855">
    <property type="protein sequence ID" value="QLH62814.1"/>
    <property type="molecule type" value="Genomic_DNA"/>
</dbReference>
<dbReference type="AlphaFoldDB" id="A0A068Z2N2"/>
<dbReference type="InterPro" id="IPR010982">
    <property type="entry name" value="Lambda_DNA-bd_dom_sf"/>
</dbReference>
<evidence type="ECO:0000313" key="3">
    <source>
        <dbReference type="EMBL" id="QLH62808.1"/>
    </source>
</evidence>
<dbReference type="Gene3D" id="1.10.260.40">
    <property type="entry name" value="lambda repressor-like DNA-binding domains"/>
    <property type="match status" value="1"/>
</dbReference>
<dbReference type="Proteomes" id="UP000042738">
    <property type="component" value="Chromosome"/>
</dbReference>
<dbReference type="RefSeq" id="WP_040265644.1">
    <property type="nucleotide sequence ID" value="NZ_CP050855.1"/>
</dbReference>
<sequence length="128" mass="14533">MATLTRQQRNAMNTRDEQFFRELGARIALARKERQLTQQQLAEQLGIAQQTMAHYEGGRLKVSASLLPPLAQILNLSLDEMLGLPTRRTAKRGPASRLEQQIDAIRQMPMTKQKFVSEMLDNVIGKTE</sequence>
<keyword evidence="1" id="KW-0238">DNA-binding</keyword>
<gene>
    <name evidence="3" type="ORF">SYMBAF_07490</name>
    <name evidence="4" type="ORF">SYMBAF_07540</name>
</gene>
<name>A0A068Z2N2_9GAMM</name>
<reference evidence="4 5" key="1">
    <citation type="journal article" date="2014" name="Genome Announc.">
        <title>Whole-Genome Sequence of Serratia symbiotica Strain CWBI-2.3T, a Free-Living Symbiont of the Black Bean Aphid Aphis fabae.</title>
        <authorList>
            <person name="Foray V."/>
            <person name="Grigorescu A.S."/>
            <person name="Sabri A."/>
            <person name="Haubruge E."/>
            <person name="Lognay G."/>
            <person name="Francis F."/>
            <person name="Fauconnier M.L."/>
            <person name="Hance T."/>
            <person name="Thonart P."/>
        </authorList>
    </citation>
    <scope>NUCLEOTIDE SEQUENCE [LARGE SCALE GENOMIC DNA]</scope>
    <source>
        <strain evidence="4">CWBI-2.3</strain>
    </source>
</reference>
<dbReference type="PROSITE" id="PS50943">
    <property type="entry name" value="HTH_CROC1"/>
    <property type="match status" value="1"/>
</dbReference>
<proteinExistence type="predicted"/>
<dbReference type="GeneID" id="93736359"/>
<dbReference type="Pfam" id="PF13560">
    <property type="entry name" value="HTH_31"/>
    <property type="match status" value="1"/>
</dbReference>
<reference evidence="4" key="2">
    <citation type="submission" date="2014-06" db="EMBL/GenBank/DDBJ databases">
        <authorList>
            <person name="Foray V.V."/>
        </authorList>
    </citation>
    <scope>NUCLEOTIDE SEQUENCE</scope>
    <source>
        <strain evidence="4">CWBI-2.3</strain>
    </source>
</reference>
<evidence type="ECO:0000259" key="2">
    <source>
        <dbReference type="PROSITE" id="PS50943"/>
    </source>
</evidence>
<accession>A0A068Z2N2</accession>
<dbReference type="EMBL" id="CP050855">
    <property type="protein sequence ID" value="QLH62808.1"/>
    <property type="molecule type" value="Genomic_DNA"/>
</dbReference>
<reference evidence="4" key="3">
    <citation type="submission" date="2020-04" db="EMBL/GenBank/DDBJ databases">
        <title>Genomic Insight into Nascent Stage of Mutualistic Insect Bacterial Symbioses through the Bacterial Symbiont Serratia symbiotica.</title>
        <authorList>
            <person name="Renoz F."/>
            <person name="Foray V."/>
            <person name="Ambroise J."/>
            <person name="Baa-Puyoulet P."/>
            <person name="Bearzatto B."/>
            <person name="Mendez G.L."/>
            <person name="Vanderpoorten A."/>
            <person name="Mahillon J."/>
            <person name="Gala J.-L."/>
            <person name="Calevro F."/>
            <person name="Hance T."/>
        </authorList>
    </citation>
    <scope>NUCLEOTIDE SEQUENCE</scope>
    <source>
        <strain evidence="4">CWBI-2.3</strain>
    </source>
</reference>
<dbReference type="STRING" id="138074.SYMBAF_50081"/>
<protein>
    <submittedName>
        <fullName evidence="4">Helix-turn-helix transcriptional regulator</fullName>
    </submittedName>
</protein>
<evidence type="ECO:0000256" key="1">
    <source>
        <dbReference type="ARBA" id="ARBA00023125"/>
    </source>
</evidence>
<dbReference type="InterPro" id="IPR001387">
    <property type="entry name" value="Cro/C1-type_HTH"/>
</dbReference>
<dbReference type="CDD" id="cd00093">
    <property type="entry name" value="HTH_XRE"/>
    <property type="match status" value="1"/>
</dbReference>
<feature type="domain" description="HTH cro/C1-type" evidence="2">
    <location>
        <begin position="27"/>
        <end position="81"/>
    </location>
</feature>
<dbReference type="SUPFAM" id="SSF47413">
    <property type="entry name" value="lambda repressor-like DNA-binding domains"/>
    <property type="match status" value="1"/>
</dbReference>
<dbReference type="PANTHER" id="PTHR46558">
    <property type="entry name" value="TRACRIPTIONAL REGULATORY PROTEIN-RELATED-RELATED"/>
    <property type="match status" value="1"/>
</dbReference>
<organism evidence="4 5">
    <name type="scientific">Serratia symbiotica</name>
    <dbReference type="NCBI Taxonomy" id="138074"/>
    <lineage>
        <taxon>Bacteria</taxon>
        <taxon>Pseudomonadati</taxon>
        <taxon>Pseudomonadota</taxon>
        <taxon>Gammaproteobacteria</taxon>
        <taxon>Enterobacterales</taxon>
        <taxon>Yersiniaceae</taxon>
        <taxon>Serratia</taxon>
    </lineage>
</organism>
<evidence type="ECO:0000313" key="4">
    <source>
        <dbReference type="EMBL" id="QLH62814.1"/>
    </source>
</evidence>
<dbReference type="PANTHER" id="PTHR46558:SF11">
    <property type="entry name" value="HTH-TYPE TRANSCRIPTIONAL REGULATOR XRE"/>
    <property type="match status" value="1"/>
</dbReference>
<dbReference type="GO" id="GO:0003677">
    <property type="term" value="F:DNA binding"/>
    <property type="evidence" value="ECO:0007669"/>
    <property type="project" value="UniProtKB-KW"/>
</dbReference>
<dbReference type="SMART" id="SM00530">
    <property type="entry name" value="HTH_XRE"/>
    <property type="match status" value="1"/>
</dbReference>
<evidence type="ECO:0000313" key="5">
    <source>
        <dbReference type="Proteomes" id="UP000042738"/>
    </source>
</evidence>